<gene>
    <name evidence="2" type="ORF">NX774_16530</name>
</gene>
<proteinExistence type="predicted"/>
<dbReference type="RefSeq" id="WP_258823330.1">
    <property type="nucleotide sequence ID" value="NZ_JANUHB010000003.1"/>
</dbReference>
<sequence length="360" mass="37983">MNTNKLILAASLAGLCLPALSAELEDAGQASQPAPAAKAAPALAGAQRMQIDVMRESPRRTVKNAPYSAEMVTERIRMLADGNQITQKSVTMSYRDSAGRARYETRDARGELASVSIHDPVEGVTWALNPRDKTATRFRTAGMDPGAIAARIAAEAARSAAQAHRASAEANRAAAEAARAGAEAGRAAAEAARVRVDELRKDGVLPEGQAGGHAVTVRRFEVPGHEGKAAGASPVHIQVTPALVEAFSDRSWSANASSKDLGTRDFDGVKAQGKLRSYEIPAGAIGNSKPIVVSDETWYAQDLQVTVSTRHSDPRSGEVLFHLDKIKREEPAAALFSVPADYTVKDLSQPGKPGAQPKAP</sequence>
<evidence type="ECO:0000313" key="3">
    <source>
        <dbReference type="Proteomes" id="UP001206126"/>
    </source>
</evidence>
<dbReference type="EMBL" id="JANUHB010000003">
    <property type="protein sequence ID" value="MCS0809532.1"/>
    <property type="molecule type" value="Genomic_DNA"/>
</dbReference>
<feature type="chain" id="PRO_5045406093" description="DUF2092 domain-containing protein" evidence="1">
    <location>
        <begin position="22"/>
        <end position="360"/>
    </location>
</feature>
<name>A0ABT2DDY4_9BURK</name>
<dbReference type="Proteomes" id="UP001206126">
    <property type="component" value="Unassembled WGS sequence"/>
</dbReference>
<protein>
    <recommendedName>
        <fullName evidence="4">DUF2092 domain-containing protein</fullName>
    </recommendedName>
</protein>
<accession>A0ABT2DDY4</accession>
<evidence type="ECO:0000313" key="2">
    <source>
        <dbReference type="EMBL" id="MCS0809532.1"/>
    </source>
</evidence>
<keyword evidence="3" id="KW-1185">Reference proteome</keyword>
<evidence type="ECO:0008006" key="4">
    <source>
        <dbReference type="Google" id="ProtNLM"/>
    </source>
</evidence>
<evidence type="ECO:0000256" key="1">
    <source>
        <dbReference type="SAM" id="SignalP"/>
    </source>
</evidence>
<organism evidence="2 3">
    <name type="scientific">Massilia agilis</name>
    <dbReference type="NCBI Taxonomy" id="1811226"/>
    <lineage>
        <taxon>Bacteria</taxon>
        <taxon>Pseudomonadati</taxon>
        <taxon>Pseudomonadota</taxon>
        <taxon>Betaproteobacteria</taxon>
        <taxon>Burkholderiales</taxon>
        <taxon>Oxalobacteraceae</taxon>
        <taxon>Telluria group</taxon>
        <taxon>Massilia</taxon>
    </lineage>
</organism>
<comment type="caution">
    <text evidence="2">The sequence shown here is derived from an EMBL/GenBank/DDBJ whole genome shotgun (WGS) entry which is preliminary data.</text>
</comment>
<feature type="signal peptide" evidence="1">
    <location>
        <begin position="1"/>
        <end position="21"/>
    </location>
</feature>
<keyword evidence="1" id="KW-0732">Signal</keyword>
<reference evidence="2 3" key="1">
    <citation type="submission" date="2022-08" db="EMBL/GenBank/DDBJ databases">
        <title>Reclassification of Massilia species as members of the genera Telluria, Duganella, Pseudoduganella, Mokoshia gen. nov. and Zemynaea gen. nov. using orthogonal and non-orthogonal genome-based approaches.</title>
        <authorList>
            <person name="Bowman J.P."/>
        </authorList>
    </citation>
    <scope>NUCLEOTIDE SEQUENCE [LARGE SCALE GENOMIC DNA]</scope>
    <source>
        <strain evidence="2 3">JCM 31605</strain>
    </source>
</reference>